<evidence type="ECO:0000313" key="7">
    <source>
        <dbReference type="Proteomes" id="UP000027195"/>
    </source>
</evidence>
<keyword evidence="7" id="KW-1185">Reference proteome</keyword>
<proteinExistence type="predicted"/>
<organism evidence="6 7">
    <name type="scientific">Botryobasidium botryosum (strain FD-172 SS1)</name>
    <dbReference type="NCBI Taxonomy" id="930990"/>
    <lineage>
        <taxon>Eukaryota</taxon>
        <taxon>Fungi</taxon>
        <taxon>Dikarya</taxon>
        <taxon>Basidiomycota</taxon>
        <taxon>Agaricomycotina</taxon>
        <taxon>Agaricomycetes</taxon>
        <taxon>Cantharellales</taxon>
        <taxon>Botryobasidiaceae</taxon>
        <taxon>Botryobasidium</taxon>
    </lineage>
</organism>
<dbReference type="AlphaFoldDB" id="A0A067M902"/>
<dbReference type="STRING" id="930990.A0A067M902"/>
<dbReference type="EMBL" id="KL198060">
    <property type="protein sequence ID" value="KDQ11185.1"/>
    <property type="molecule type" value="Genomic_DNA"/>
</dbReference>
<evidence type="ECO:0000256" key="1">
    <source>
        <dbReference type="ARBA" id="ARBA00023098"/>
    </source>
</evidence>
<dbReference type="SUPFAM" id="SSF52151">
    <property type="entry name" value="FabD/lysophospholipase-like"/>
    <property type="match status" value="1"/>
</dbReference>
<keyword evidence="1" id="KW-0443">Lipid metabolism</keyword>
<evidence type="ECO:0000259" key="4">
    <source>
        <dbReference type="PROSITE" id="PS50234"/>
    </source>
</evidence>
<dbReference type="PANTHER" id="PTHR34706">
    <property type="entry name" value="SLR1338 PROTEIN"/>
    <property type="match status" value="1"/>
</dbReference>
<feature type="short sequence motif" description="GXGXXG" evidence="2">
    <location>
        <begin position="17"/>
        <end position="22"/>
    </location>
</feature>
<dbReference type="InterPro" id="IPR036465">
    <property type="entry name" value="vWFA_dom_sf"/>
</dbReference>
<dbReference type="Gene3D" id="3.40.50.410">
    <property type="entry name" value="von Willebrand factor, type A domain"/>
    <property type="match status" value="1"/>
</dbReference>
<dbReference type="GO" id="GO:0046486">
    <property type="term" value="P:glycerolipid metabolic process"/>
    <property type="evidence" value="ECO:0007669"/>
    <property type="project" value="UniProtKB-ARBA"/>
</dbReference>
<dbReference type="PANTHER" id="PTHR34706:SF1">
    <property type="entry name" value="VWFA DOMAIN-CONTAINING PROTEIN"/>
    <property type="match status" value="1"/>
</dbReference>
<dbReference type="InterPro" id="IPR016035">
    <property type="entry name" value="Acyl_Trfase/lysoPLipase"/>
</dbReference>
<feature type="compositionally biased region" description="Pro residues" evidence="3">
    <location>
        <begin position="337"/>
        <end position="354"/>
    </location>
</feature>
<dbReference type="SMART" id="SM00327">
    <property type="entry name" value="VWA"/>
    <property type="match status" value="1"/>
</dbReference>
<dbReference type="Gene3D" id="3.40.1090.10">
    <property type="entry name" value="Cytosolic phospholipase A2 catalytic domain"/>
    <property type="match status" value="1"/>
</dbReference>
<evidence type="ECO:0000313" key="6">
    <source>
        <dbReference type="EMBL" id="KDQ11185.1"/>
    </source>
</evidence>
<feature type="region of interest" description="Disordered" evidence="3">
    <location>
        <begin position="336"/>
        <end position="362"/>
    </location>
</feature>
<dbReference type="Pfam" id="PF01734">
    <property type="entry name" value="Patatin"/>
    <property type="match status" value="1"/>
</dbReference>
<dbReference type="InterPro" id="IPR002641">
    <property type="entry name" value="PNPLA_dom"/>
</dbReference>
<protein>
    <recommendedName>
        <fullName evidence="8">PNPLA domain-containing protein</fullName>
    </recommendedName>
</protein>
<dbReference type="Proteomes" id="UP000027195">
    <property type="component" value="Unassembled WGS sequence"/>
</dbReference>
<name>A0A067M902_BOTB1</name>
<gene>
    <name evidence="6" type="ORF">BOTBODRAFT_460182</name>
</gene>
<dbReference type="InterPro" id="IPR002035">
    <property type="entry name" value="VWF_A"/>
</dbReference>
<accession>A0A067M902</accession>
<evidence type="ECO:0000259" key="5">
    <source>
        <dbReference type="PROSITE" id="PS51635"/>
    </source>
</evidence>
<comment type="caution">
    <text evidence="2">Lacks conserved residue(s) required for the propagation of feature annotation.</text>
</comment>
<feature type="domain" description="VWFA" evidence="4">
    <location>
        <begin position="379"/>
        <end position="579"/>
    </location>
</feature>
<feature type="domain" description="PNPLA" evidence="5">
    <location>
        <begin position="13"/>
        <end position="216"/>
    </location>
</feature>
<dbReference type="InParanoid" id="A0A067M902"/>
<dbReference type="OrthoDB" id="2142040at2759"/>
<evidence type="ECO:0008006" key="8">
    <source>
        <dbReference type="Google" id="ProtNLM"/>
    </source>
</evidence>
<reference evidence="7" key="1">
    <citation type="journal article" date="2014" name="Proc. Natl. Acad. Sci. U.S.A.">
        <title>Extensive sampling of basidiomycete genomes demonstrates inadequacy of the white-rot/brown-rot paradigm for wood decay fungi.</title>
        <authorList>
            <person name="Riley R."/>
            <person name="Salamov A.A."/>
            <person name="Brown D.W."/>
            <person name="Nagy L.G."/>
            <person name="Floudas D."/>
            <person name="Held B.W."/>
            <person name="Levasseur A."/>
            <person name="Lombard V."/>
            <person name="Morin E."/>
            <person name="Otillar R."/>
            <person name="Lindquist E.A."/>
            <person name="Sun H."/>
            <person name="LaButti K.M."/>
            <person name="Schmutz J."/>
            <person name="Jabbour D."/>
            <person name="Luo H."/>
            <person name="Baker S.E."/>
            <person name="Pisabarro A.G."/>
            <person name="Walton J.D."/>
            <person name="Blanchette R.A."/>
            <person name="Henrissat B."/>
            <person name="Martin F."/>
            <person name="Cullen D."/>
            <person name="Hibbett D.S."/>
            <person name="Grigoriev I.V."/>
        </authorList>
    </citation>
    <scope>NUCLEOTIDE SEQUENCE [LARGE SCALE GENOMIC DNA]</scope>
    <source>
        <strain evidence="7">FD-172 SS1</strain>
    </source>
</reference>
<evidence type="ECO:0000256" key="2">
    <source>
        <dbReference type="PROSITE-ProRule" id="PRU01161"/>
    </source>
</evidence>
<dbReference type="HOGENOM" id="CLU_430179_0_0_1"/>
<sequence length="587" mass="63915">MSQPAPTDQKRILCIDGGGFRGLGCLYVLDAICKKATQIANYSGTGGLRPCQIFDLISGSGTGGLLAILLGTLSLDCATAIDEYKKLGKSLFGGDRDAFVTIVNGKAPTIDPQNYEAALEQLVSKYGQPPDKDLPFSPQSRPTGDAQTAVLLSSGIKNLMAGSWDKASALMDPNAPVREVARWTVAAPIYKIKTEPGTLFKDAANHGDVNPTVLAANQAAKTLWPQAKLGAIVNLGQGLKDDVPAKKPSKPDVYTKEILNLTKRSESAYQDVLKNNFKKQLEDCYHRIDPPLGIGEWELVDIFSSAVEANVKKWLADQTGEIDKIAGKLVKLVEPEILPPPKNPNNKKPPPPPEGTHDPNPLCTLPRPETLFHYLQYYNIIFIIDDSTSMTYYGPRWEEAREALLPIAQFAYEQGADTIEMRFLNSPQICKALKSAASVVQTFDRVKPNPLPLYHNIQRTYTGACLQRVLNEALGQLDAAIGNPAVYKAIKPFSIVLLTDGDADDDPKSVIEAAWARLQANKHHPNYVSIQIVQIGDDPNARVRLPALMHGNIGSMVDTVPYNGVVTPEKLQRILLGAVQPSVRALS</sequence>
<dbReference type="SUPFAM" id="SSF53300">
    <property type="entry name" value="vWA-like"/>
    <property type="match status" value="1"/>
</dbReference>
<dbReference type="PROSITE" id="PS50234">
    <property type="entry name" value="VWFA"/>
    <property type="match status" value="1"/>
</dbReference>
<evidence type="ECO:0000256" key="3">
    <source>
        <dbReference type="SAM" id="MobiDB-lite"/>
    </source>
</evidence>
<dbReference type="PROSITE" id="PS51635">
    <property type="entry name" value="PNPLA"/>
    <property type="match status" value="1"/>
</dbReference>